<dbReference type="Pfam" id="PF02151">
    <property type="entry name" value="UVR"/>
    <property type="match status" value="1"/>
</dbReference>
<evidence type="ECO:0000313" key="3">
    <source>
        <dbReference type="EMBL" id="PKR76626.1"/>
    </source>
</evidence>
<dbReference type="InterPro" id="IPR036876">
    <property type="entry name" value="UVR_dom_sf"/>
</dbReference>
<dbReference type="GO" id="GO:1990170">
    <property type="term" value="P:stress response to cadmium ion"/>
    <property type="evidence" value="ECO:0007669"/>
    <property type="project" value="TreeGrafter"/>
</dbReference>
<keyword evidence="4" id="KW-1185">Reference proteome</keyword>
<dbReference type="GO" id="GO:1990169">
    <property type="term" value="P:stress response to copper ion"/>
    <property type="evidence" value="ECO:0007669"/>
    <property type="project" value="TreeGrafter"/>
</dbReference>
<dbReference type="InterPro" id="IPR001943">
    <property type="entry name" value="UVR_dom"/>
</dbReference>
<dbReference type="GO" id="GO:0008270">
    <property type="term" value="F:zinc ion binding"/>
    <property type="evidence" value="ECO:0007669"/>
    <property type="project" value="TreeGrafter"/>
</dbReference>
<keyword evidence="1" id="KW-0175">Coiled coil</keyword>
<dbReference type="OrthoDB" id="9788704at2"/>
<dbReference type="PANTHER" id="PTHR38430:SF1">
    <property type="entry name" value="PROTEIN-ARGININE KINASE ACTIVATOR PROTEIN"/>
    <property type="match status" value="1"/>
</dbReference>
<organism evidence="3 4">
    <name type="scientific">Halalkalibacillus sediminis</name>
    <dbReference type="NCBI Taxonomy" id="2018042"/>
    <lineage>
        <taxon>Bacteria</taxon>
        <taxon>Bacillati</taxon>
        <taxon>Bacillota</taxon>
        <taxon>Bacilli</taxon>
        <taxon>Bacillales</taxon>
        <taxon>Bacillaceae</taxon>
        <taxon>Halalkalibacillus</taxon>
    </lineage>
</organism>
<comment type="caution">
    <text evidence="3">The sequence shown here is derived from an EMBL/GenBank/DDBJ whole genome shotgun (WGS) entry which is preliminary data.</text>
</comment>
<dbReference type="Gene3D" id="4.10.860.10">
    <property type="entry name" value="UVR domain"/>
    <property type="match status" value="1"/>
</dbReference>
<accession>A0A2I0QQM0</accession>
<name>A0A2I0QQM0_9BACI</name>
<dbReference type="RefSeq" id="WP_101332838.1">
    <property type="nucleotide sequence ID" value="NZ_PJNH01000005.1"/>
</dbReference>
<dbReference type="Proteomes" id="UP000243524">
    <property type="component" value="Unassembled WGS sequence"/>
</dbReference>
<evidence type="ECO:0000313" key="4">
    <source>
        <dbReference type="Proteomes" id="UP000243524"/>
    </source>
</evidence>
<evidence type="ECO:0000259" key="2">
    <source>
        <dbReference type="PROSITE" id="PS50151"/>
    </source>
</evidence>
<dbReference type="SUPFAM" id="SSF46600">
    <property type="entry name" value="C-terminal UvrC-binding domain of UvrB"/>
    <property type="match status" value="1"/>
</dbReference>
<evidence type="ECO:0000256" key="1">
    <source>
        <dbReference type="SAM" id="Coils"/>
    </source>
</evidence>
<dbReference type="GO" id="GO:0046870">
    <property type="term" value="F:cadmium ion binding"/>
    <property type="evidence" value="ECO:0007669"/>
    <property type="project" value="TreeGrafter"/>
</dbReference>
<dbReference type="PANTHER" id="PTHR38430">
    <property type="entry name" value="PROTEIN-ARGININE KINASE ACTIVATOR PROTEIN"/>
    <property type="match status" value="1"/>
</dbReference>
<gene>
    <name evidence="3" type="ORF">CEY16_14800</name>
</gene>
<dbReference type="GO" id="GO:0005507">
    <property type="term" value="F:copper ion binding"/>
    <property type="evidence" value="ECO:0007669"/>
    <property type="project" value="TreeGrafter"/>
</dbReference>
<feature type="domain" description="UVR" evidence="2">
    <location>
        <begin position="134"/>
        <end position="169"/>
    </location>
</feature>
<dbReference type="InterPro" id="IPR025542">
    <property type="entry name" value="YacH"/>
</dbReference>
<sequence length="180" mass="20570">MKCQRCQENDAAVHYTQVINGEKSEIHLCQDCASQDGNMGLPNGGMSIHQFLTGMFPFDQNLNQKQKVHPSRSLVCDRCGMSYEEFRSKGKFGCSNCYKAFEAYLDPIFKRVHSGNTKHVGKVPKRLGGKLHKERELNQLKEKLQQLIQQEEFEEAAKIRDEIRSLHEEINNPQQKGGDS</sequence>
<dbReference type="EMBL" id="PJNH01000005">
    <property type="protein sequence ID" value="PKR76626.1"/>
    <property type="molecule type" value="Genomic_DNA"/>
</dbReference>
<dbReference type="PIRSF" id="PIRSF015034">
    <property type="entry name" value="YacH"/>
    <property type="match status" value="1"/>
</dbReference>
<feature type="coiled-coil region" evidence="1">
    <location>
        <begin position="130"/>
        <end position="157"/>
    </location>
</feature>
<proteinExistence type="predicted"/>
<protein>
    <recommendedName>
        <fullName evidence="2">UVR domain-containing protein</fullName>
    </recommendedName>
</protein>
<dbReference type="GO" id="GO:0050897">
    <property type="term" value="F:cobalt ion binding"/>
    <property type="evidence" value="ECO:0007669"/>
    <property type="project" value="TreeGrafter"/>
</dbReference>
<reference evidence="3 4" key="1">
    <citation type="submission" date="2017-06" db="EMBL/GenBank/DDBJ databases">
        <title>the draft geome sequence of Illustriluteabacillus marina B3227.</title>
        <authorList>
            <person name="He R.-H."/>
            <person name="Du Z.-J."/>
        </authorList>
    </citation>
    <scope>NUCLEOTIDE SEQUENCE [LARGE SCALE GENOMIC DNA]</scope>
    <source>
        <strain evidence="3 4">B3227</strain>
    </source>
</reference>
<dbReference type="PROSITE" id="PS50151">
    <property type="entry name" value="UVR"/>
    <property type="match status" value="1"/>
</dbReference>
<dbReference type="AlphaFoldDB" id="A0A2I0QQM0"/>